<evidence type="ECO:0000313" key="2">
    <source>
        <dbReference type="Proteomes" id="UP000198728"/>
    </source>
</evidence>
<accession>A0A1I1KDT7</accession>
<name>A0A1I1KDT7_9RHOB</name>
<reference evidence="1 2" key="1">
    <citation type="submission" date="2016-10" db="EMBL/GenBank/DDBJ databases">
        <authorList>
            <person name="de Groot N.N."/>
        </authorList>
    </citation>
    <scope>NUCLEOTIDE SEQUENCE [LARGE SCALE GENOMIC DNA]</scope>
    <source>
        <strain evidence="1 2">DSM 19548</strain>
    </source>
</reference>
<proteinExistence type="predicted"/>
<keyword evidence="2" id="KW-1185">Reference proteome</keyword>
<dbReference type="Gene3D" id="2.30.30.830">
    <property type="match status" value="1"/>
</dbReference>
<dbReference type="Proteomes" id="UP000198728">
    <property type="component" value="Unassembled WGS sequence"/>
</dbReference>
<sequence>MPNTTQAAAVATEKNKLPLRDLALIGVFGTSNDRRALVRHASGRIERVRPGERLNGRQVIAIDGNALLLRSGRGTRRLEMPAG</sequence>
<dbReference type="AlphaFoldDB" id="A0A1I1KDT7"/>
<gene>
    <name evidence="1" type="ORF">SAMN04488094_10698</name>
</gene>
<evidence type="ECO:0008006" key="3">
    <source>
        <dbReference type="Google" id="ProtNLM"/>
    </source>
</evidence>
<organism evidence="1 2">
    <name type="scientific">Tropicimonas isoalkanivorans</name>
    <dbReference type="NCBI Taxonomy" id="441112"/>
    <lineage>
        <taxon>Bacteria</taxon>
        <taxon>Pseudomonadati</taxon>
        <taxon>Pseudomonadota</taxon>
        <taxon>Alphaproteobacteria</taxon>
        <taxon>Rhodobacterales</taxon>
        <taxon>Roseobacteraceae</taxon>
        <taxon>Tropicimonas</taxon>
    </lineage>
</organism>
<evidence type="ECO:0000313" key="1">
    <source>
        <dbReference type="EMBL" id="SFC56888.1"/>
    </source>
</evidence>
<dbReference type="STRING" id="441112.SAMN04488094_10698"/>
<dbReference type="OrthoDB" id="7860232at2"/>
<dbReference type="RefSeq" id="WP_093360909.1">
    <property type="nucleotide sequence ID" value="NZ_FOLG01000006.1"/>
</dbReference>
<dbReference type="EMBL" id="FOLG01000006">
    <property type="protein sequence ID" value="SFC56888.1"/>
    <property type="molecule type" value="Genomic_DNA"/>
</dbReference>
<protein>
    <recommendedName>
        <fullName evidence="3">Type IV pilus biogenesis</fullName>
    </recommendedName>
</protein>